<dbReference type="InterPro" id="IPR007627">
    <property type="entry name" value="RNA_pol_sigma70_r2"/>
</dbReference>
<dbReference type="GO" id="GO:0006352">
    <property type="term" value="P:DNA-templated transcription initiation"/>
    <property type="evidence" value="ECO:0007669"/>
    <property type="project" value="InterPro"/>
</dbReference>
<keyword evidence="2" id="KW-0805">Transcription regulation</keyword>
<feature type="domain" description="RNA polymerase sigma-70 region 2" evidence="5">
    <location>
        <begin position="29"/>
        <end position="96"/>
    </location>
</feature>
<gene>
    <name evidence="7" type="ORF">H4075_16720</name>
</gene>
<dbReference type="NCBIfam" id="TIGR02937">
    <property type="entry name" value="sigma70-ECF"/>
    <property type="match status" value="1"/>
</dbReference>
<comment type="similarity">
    <text evidence="1">Belongs to the sigma-70 factor family. ECF subfamily.</text>
</comment>
<evidence type="ECO:0000313" key="7">
    <source>
        <dbReference type="EMBL" id="QNA43709.1"/>
    </source>
</evidence>
<dbReference type="KEGG" id="lacs:H4075_16720"/>
<evidence type="ECO:0000256" key="4">
    <source>
        <dbReference type="ARBA" id="ARBA00023163"/>
    </source>
</evidence>
<feature type="domain" description="RNA polymerase sigma factor 70 region 4 type 2" evidence="6">
    <location>
        <begin position="129"/>
        <end position="178"/>
    </location>
</feature>
<keyword evidence="4" id="KW-0804">Transcription</keyword>
<dbReference type="InterPro" id="IPR014327">
    <property type="entry name" value="RNA_pol_sigma70_bacteroid"/>
</dbReference>
<keyword evidence="3" id="KW-0731">Sigma factor</keyword>
<dbReference type="SUPFAM" id="SSF88659">
    <property type="entry name" value="Sigma3 and sigma4 domains of RNA polymerase sigma factors"/>
    <property type="match status" value="1"/>
</dbReference>
<evidence type="ECO:0000259" key="6">
    <source>
        <dbReference type="Pfam" id="PF08281"/>
    </source>
</evidence>
<dbReference type="NCBIfam" id="TIGR02985">
    <property type="entry name" value="Sig70_bacteroi1"/>
    <property type="match status" value="1"/>
</dbReference>
<keyword evidence="8" id="KW-1185">Reference proteome</keyword>
<proteinExistence type="inferred from homology"/>
<dbReference type="RefSeq" id="WP_182801971.1">
    <property type="nucleotide sequence ID" value="NZ_CP060007.1"/>
</dbReference>
<dbReference type="PANTHER" id="PTHR43133">
    <property type="entry name" value="RNA POLYMERASE ECF-TYPE SIGMA FACTO"/>
    <property type="match status" value="1"/>
</dbReference>
<evidence type="ECO:0000256" key="2">
    <source>
        <dbReference type="ARBA" id="ARBA00023015"/>
    </source>
</evidence>
<dbReference type="Pfam" id="PF08281">
    <property type="entry name" value="Sigma70_r4_2"/>
    <property type="match status" value="1"/>
</dbReference>
<sequence length="201" mass="23410">MNDKAKPLYEDEYCLLKIREGDEHFFNLLFGKYRNQLFAYLYRVTKSKEVAEEIVLDVFLKLWHGREAITGIQNFEAFLYKVAHNKAIDFFRAAKRSLALQQALWEAMAEAPADDNADSRLLLKNTDALIKEAINQLSPQRKKVFELRHYEDLSYAEIAATLNLSSNTVRNHLAASLQFIREYLEKNNALVLLLAIYFEKK</sequence>
<accession>A0A7G5XE06</accession>
<evidence type="ECO:0000256" key="3">
    <source>
        <dbReference type="ARBA" id="ARBA00023082"/>
    </source>
</evidence>
<dbReference type="AlphaFoldDB" id="A0A7G5XE06"/>
<dbReference type="GO" id="GO:0003677">
    <property type="term" value="F:DNA binding"/>
    <property type="evidence" value="ECO:0007669"/>
    <property type="project" value="InterPro"/>
</dbReference>
<protein>
    <submittedName>
        <fullName evidence="7">RNA polymerase sigma-70 factor</fullName>
    </submittedName>
</protein>
<reference evidence="8" key="1">
    <citation type="submission" date="2020-08" db="EMBL/GenBank/DDBJ databases">
        <title>Lacibacter sp. S13-6-6 genome sequencing.</title>
        <authorList>
            <person name="Jin L."/>
        </authorList>
    </citation>
    <scope>NUCLEOTIDE SEQUENCE [LARGE SCALE GENOMIC DNA]</scope>
    <source>
        <strain evidence="8">S13-6-6</strain>
    </source>
</reference>
<dbReference type="GO" id="GO:0016987">
    <property type="term" value="F:sigma factor activity"/>
    <property type="evidence" value="ECO:0007669"/>
    <property type="project" value="UniProtKB-KW"/>
</dbReference>
<dbReference type="InterPro" id="IPR014284">
    <property type="entry name" value="RNA_pol_sigma-70_dom"/>
</dbReference>
<organism evidence="7 8">
    <name type="scientific">Lacibacter sediminis</name>
    <dbReference type="NCBI Taxonomy" id="2760713"/>
    <lineage>
        <taxon>Bacteria</taxon>
        <taxon>Pseudomonadati</taxon>
        <taxon>Bacteroidota</taxon>
        <taxon>Chitinophagia</taxon>
        <taxon>Chitinophagales</taxon>
        <taxon>Chitinophagaceae</taxon>
        <taxon>Lacibacter</taxon>
    </lineage>
</organism>
<dbReference type="InterPro" id="IPR036388">
    <property type="entry name" value="WH-like_DNA-bd_sf"/>
</dbReference>
<evidence type="ECO:0000313" key="8">
    <source>
        <dbReference type="Proteomes" id="UP000515344"/>
    </source>
</evidence>
<dbReference type="CDD" id="cd06171">
    <property type="entry name" value="Sigma70_r4"/>
    <property type="match status" value="1"/>
</dbReference>
<evidence type="ECO:0000256" key="1">
    <source>
        <dbReference type="ARBA" id="ARBA00010641"/>
    </source>
</evidence>
<dbReference type="InterPro" id="IPR039425">
    <property type="entry name" value="RNA_pol_sigma-70-like"/>
</dbReference>
<dbReference type="InterPro" id="IPR013249">
    <property type="entry name" value="RNA_pol_sigma70_r4_t2"/>
</dbReference>
<dbReference type="Proteomes" id="UP000515344">
    <property type="component" value="Chromosome"/>
</dbReference>
<name>A0A7G5XE06_9BACT</name>
<dbReference type="Gene3D" id="1.10.1740.10">
    <property type="match status" value="1"/>
</dbReference>
<dbReference type="SUPFAM" id="SSF88946">
    <property type="entry name" value="Sigma2 domain of RNA polymerase sigma factors"/>
    <property type="match status" value="1"/>
</dbReference>
<dbReference type="Pfam" id="PF04542">
    <property type="entry name" value="Sigma70_r2"/>
    <property type="match status" value="1"/>
</dbReference>
<dbReference type="EMBL" id="CP060007">
    <property type="protein sequence ID" value="QNA43709.1"/>
    <property type="molecule type" value="Genomic_DNA"/>
</dbReference>
<dbReference type="PANTHER" id="PTHR43133:SF46">
    <property type="entry name" value="RNA POLYMERASE SIGMA-70 FACTOR ECF SUBFAMILY"/>
    <property type="match status" value="1"/>
</dbReference>
<evidence type="ECO:0000259" key="5">
    <source>
        <dbReference type="Pfam" id="PF04542"/>
    </source>
</evidence>
<dbReference type="InterPro" id="IPR013325">
    <property type="entry name" value="RNA_pol_sigma_r2"/>
</dbReference>
<dbReference type="Gene3D" id="1.10.10.10">
    <property type="entry name" value="Winged helix-like DNA-binding domain superfamily/Winged helix DNA-binding domain"/>
    <property type="match status" value="1"/>
</dbReference>
<dbReference type="InterPro" id="IPR013324">
    <property type="entry name" value="RNA_pol_sigma_r3/r4-like"/>
</dbReference>